<dbReference type="InParanoid" id="A0A0V0R2I6"/>
<dbReference type="OrthoDB" id="10029851at2759"/>
<feature type="transmembrane region" description="Helical" evidence="1">
    <location>
        <begin position="679"/>
        <end position="698"/>
    </location>
</feature>
<comment type="caution">
    <text evidence="2">The sequence shown here is derived from an EMBL/GenBank/DDBJ whole genome shotgun (WGS) entry which is preliminary data.</text>
</comment>
<evidence type="ECO:0000313" key="3">
    <source>
        <dbReference type="Proteomes" id="UP000054937"/>
    </source>
</evidence>
<protein>
    <submittedName>
        <fullName evidence="2">WD40-repeat-containing domain</fullName>
    </submittedName>
</protein>
<gene>
    <name evidence="2" type="ORF">PPERSA_08033</name>
</gene>
<evidence type="ECO:0000256" key="1">
    <source>
        <dbReference type="SAM" id="Phobius"/>
    </source>
</evidence>
<proteinExistence type="predicted"/>
<dbReference type="InterPro" id="IPR036322">
    <property type="entry name" value="WD40_repeat_dom_sf"/>
</dbReference>
<dbReference type="OMA" id="SAHHITG"/>
<dbReference type="SUPFAM" id="SSF50978">
    <property type="entry name" value="WD40 repeat-like"/>
    <property type="match status" value="1"/>
</dbReference>
<reference evidence="2 3" key="1">
    <citation type="journal article" date="2015" name="Sci. Rep.">
        <title>Genome of the facultative scuticociliatosis pathogen Pseudocohnilembus persalinus provides insight into its virulence through horizontal gene transfer.</title>
        <authorList>
            <person name="Xiong J."/>
            <person name="Wang G."/>
            <person name="Cheng J."/>
            <person name="Tian M."/>
            <person name="Pan X."/>
            <person name="Warren A."/>
            <person name="Jiang C."/>
            <person name="Yuan D."/>
            <person name="Miao W."/>
        </authorList>
    </citation>
    <scope>NUCLEOTIDE SEQUENCE [LARGE SCALE GENOMIC DNA]</scope>
    <source>
        <strain evidence="2">36N120E</strain>
    </source>
</reference>
<dbReference type="AlphaFoldDB" id="A0A0V0R2I6"/>
<keyword evidence="1" id="KW-1133">Transmembrane helix</keyword>
<dbReference type="Proteomes" id="UP000054937">
    <property type="component" value="Unassembled WGS sequence"/>
</dbReference>
<keyword evidence="3" id="KW-1185">Reference proteome</keyword>
<name>A0A0V0R2I6_PSEPJ</name>
<organism evidence="2 3">
    <name type="scientific">Pseudocohnilembus persalinus</name>
    <name type="common">Ciliate</name>
    <dbReference type="NCBI Taxonomy" id="266149"/>
    <lineage>
        <taxon>Eukaryota</taxon>
        <taxon>Sar</taxon>
        <taxon>Alveolata</taxon>
        <taxon>Ciliophora</taxon>
        <taxon>Intramacronucleata</taxon>
        <taxon>Oligohymenophorea</taxon>
        <taxon>Scuticociliatia</taxon>
        <taxon>Philasterida</taxon>
        <taxon>Pseudocohnilembidae</taxon>
        <taxon>Pseudocohnilembus</taxon>
    </lineage>
</organism>
<accession>A0A0V0R2I6</accession>
<dbReference type="EMBL" id="LDAU01000058">
    <property type="protein sequence ID" value="KRX08722.1"/>
    <property type="molecule type" value="Genomic_DNA"/>
</dbReference>
<sequence length="699" mass="82067">MCRVRQSLKDQNFGQVYAIDFSSQNQSYLIATETGLYELPSTSFKNFKKIVEEKVTSLSINNDLNIRAYTTTSKLIFHFEISNTLRFEYLKGLSYVQINALSWRIQDQTLWVGSSKVASVFQFYKNSFFKEGFYYINWQLSGQQGLPVAEISTIQVDQNSNKVFLGGKYGVSVFDGEIQQITAVDDFNSKKQWQGVQQYASPQSPWKYFYQQRWMPTGTVLNYSLNEFGGIWVLTQYGVAHIYYEELTFEEKEAHNEQIIKDRHSILGYVTNANLKKPGDLSTSEEQQTSDNQGLWTNLYLAALSYKYKVTQDENVKKQAWEIFQSMERNYAVIPPKFYGLMAKAVMIKQDKLPDEKWRYSTNKGYEQFMYKGNASSDDVTSYFYAFPIFMEYVCETKAEKDLVLSYLIRTIDYIIENNYQLINVDGERTMWGFWDPENLNNNPEYYSEKCLNSMEILSFLAVAYKYSGNEKYSDEMNKFIKYGYIQNSLNWRYQDPADVNFSDDELGYMSLGAFFMVYEDQKPEFQQAFLQNLIRTFSIVQEYQPSWYIYITALSLAQNKSTKQYYSKIITQDLLDQAKQELTDWPTDWINWSVDNSQRLDLSKMRNPLEKYIEKNPNLTFMNYAIKKGERADNFYWNSDPYVIVNNGINGGSEFSTQPWLLPYWMSQYLEQIENDDIFAPLMVFANLLFVVCLLIFV</sequence>
<keyword evidence="1" id="KW-0812">Transmembrane</keyword>
<keyword evidence="1" id="KW-0472">Membrane</keyword>
<evidence type="ECO:0000313" key="2">
    <source>
        <dbReference type="EMBL" id="KRX08722.1"/>
    </source>
</evidence>